<dbReference type="EMBL" id="BGPR01059835">
    <property type="protein sequence ID" value="GBO35797.1"/>
    <property type="molecule type" value="Genomic_DNA"/>
</dbReference>
<reference evidence="1 2" key="1">
    <citation type="journal article" date="2019" name="Sci. Rep.">
        <title>Orb-weaving spider Araneus ventricosus genome elucidates the spidroin gene catalogue.</title>
        <authorList>
            <person name="Kono N."/>
            <person name="Nakamura H."/>
            <person name="Ohtoshi R."/>
            <person name="Moran D.A.P."/>
            <person name="Shinohara A."/>
            <person name="Yoshida Y."/>
            <person name="Fujiwara M."/>
            <person name="Mori M."/>
            <person name="Tomita M."/>
            <person name="Arakawa K."/>
        </authorList>
    </citation>
    <scope>NUCLEOTIDE SEQUENCE [LARGE SCALE GENOMIC DNA]</scope>
</reference>
<dbReference type="AlphaFoldDB" id="A0A4Y2WIE9"/>
<evidence type="ECO:0000313" key="1">
    <source>
        <dbReference type="EMBL" id="GBO35797.1"/>
    </source>
</evidence>
<evidence type="ECO:0000313" key="2">
    <source>
        <dbReference type="Proteomes" id="UP000499080"/>
    </source>
</evidence>
<gene>
    <name evidence="1" type="ORF">AVEN_164803_1</name>
</gene>
<accession>A0A4Y2WIE9</accession>
<proteinExistence type="predicted"/>
<dbReference type="Proteomes" id="UP000499080">
    <property type="component" value="Unassembled WGS sequence"/>
</dbReference>
<sequence>MVWWHSTPFHFSANPFRQVIHGPLRARLKFMSCGSSEPLIQLFLSLPSKRDIPLSSRAKESQPLPHVPSPVAFQHLWPGNPNEVLGIQDNWISNLSTAPFQSSSDFRIDDGFWCGAERF</sequence>
<organism evidence="1 2">
    <name type="scientific">Araneus ventricosus</name>
    <name type="common">Orbweaver spider</name>
    <name type="synonym">Epeira ventricosa</name>
    <dbReference type="NCBI Taxonomy" id="182803"/>
    <lineage>
        <taxon>Eukaryota</taxon>
        <taxon>Metazoa</taxon>
        <taxon>Ecdysozoa</taxon>
        <taxon>Arthropoda</taxon>
        <taxon>Chelicerata</taxon>
        <taxon>Arachnida</taxon>
        <taxon>Araneae</taxon>
        <taxon>Araneomorphae</taxon>
        <taxon>Entelegynae</taxon>
        <taxon>Araneoidea</taxon>
        <taxon>Araneidae</taxon>
        <taxon>Araneus</taxon>
    </lineage>
</organism>
<protein>
    <submittedName>
        <fullName evidence="1">Uncharacterized protein</fullName>
    </submittedName>
</protein>
<comment type="caution">
    <text evidence="1">The sequence shown here is derived from an EMBL/GenBank/DDBJ whole genome shotgun (WGS) entry which is preliminary data.</text>
</comment>
<name>A0A4Y2WIE9_ARAVE</name>
<keyword evidence="2" id="KW-1185">Reference proteome</keyword>